<keyword evidence="6" id="KW-1185">Reference proteome</keyword>
<dbReference type="SFLD" id="SFLDG01129">
    <property type="entry name" value="C1.5:_HAD__Beta-PGM__Phosphata"/>
    <property type="match status" value="1"/>
</dbReference>
<dbReference type="RefSeq" id="WP_015724567.1">
    <property type="nucleotide sequence ID" value="NC_014972.1"/>
</dbReference>
<dbReference type="InterPro" id="IPR023198">
    <property type="entry name" value="PGP-like_dom2"/>
</dbReference>
<dbReference type="AlphaFoldDB" id="A0A7U4DPI6"/>
<dbReference type="Gene3D" id="1.10.150.240">
    <property type="entry name" value="Putative phosphatase, domain 2"/>
    <property type="match status" value="1"/>
</dbReference>
<dbReference type="GO" id="GO:0008967">
    <property type="term" value="F:phosphoglycolate phosphatase activity"/>
    <property type="evidence" value="ECO:0007669"/>
    <property type="project" value="UniProtKB-EC"/>
</dbReference>
<dbReference type="GO" id="GO:0005829">
    <property type="term" value="C:cytosol"/>
    <property type="evidence" value="ECO:0007669"/>
    <property type="project" value="TreeGrafter"/>
</dbReference>
<dbReference type="Gene3D" id="3.40.50.1000">
    <property type="entry name" value="HAD superfamily/HAD-like"/>
    <property type="match status" value="1"/>
</dbReference>
<dbReference type="Pfam" id="PF00702">
    <property type="entry name" value="Hydrolase"/>
    <property type="match status" value="1"/>
</dbReference>
<dbReference type="Proteomes" id="UP000006365">
    <property type="component" value="Chromosome"/>
</dbReference>
<evidence type="ECO:0000256" key="3">
    <source>
        <dbReference type="ARBA" id="ARBA00006171"/>
    </source>
</evidence>
<evidence type="ECO:0000313" key="6">
    <source>
        <dbReference type="Proteomes" id="UP000006365"/>
    </source>
</evidence>
<comment type="similarity">
    <text evidence="3">Belongs to the HAD-like hydrolase superfamily. CbbY/CbbZ/Gph/YieH family.</text>
</comment>
<evidence type="ECO:0000313" key="5">
    <source>
        <dbReference type="EMBL" id="ADW18027.1"/>
    </source>
</evidence>
<protein>
    <recommendedName>
        <fullName evidence="4">phosphoglycolate phosphatase</fullName>
        <ecNumber evidence="4">3.1.3.18</ecNumber>
    </recommendedName>
</protein>
<dbReference type="EC" id="3.1.3.18" evidence="4"/>
<dbReference type="GO" id="GO:0006281">
    <property type="term" value="P:DNA repair"/>
    <property type="evidence" value="ECO:0007669"/>
    <property type="project" value="TreeGrafter"/>
</dbReference>
<dbReference type="InterPro" id="IPR036412">
    <property type="entry name" value="HAD-like_sf"/>
</dbReference>
<name>A0A7U4DPI6_DESPD</name>
<dbReference type="EMBL" id="CP002364">
    <property type="protein sequence ID" value="ADW18027.1"/>
    <property type="molecule type" value="Genomic_DNA"/>
</dbReference>
<dbReference type="KEGG" id="dpr:Despr_1879"/>
<reference evidence="5 6" key="1">
    <citation type="journal article" date="2011" name="Stand. Genomic Sci.">
        <title>Complete genome sequence of Desulfobulbus propionicus type strain (1pr3).</title>
        <authorList>
            <person name="Pagani I."/>
            <person name="Lapidus A."/>
            <person name="Nolan M."/>
            <person name="Lucas S."/>
            <person name="Hammon N."/>
            <person name="Deshpande S."/>
            <person name="Cheng J.F."/>
            <person name="Chertkov O."/>
            <person name="Davenport K."/>
            <person name="Tapia R."/>
            <person name="Han C."/>
            <person name="Goodwin L."/>
            <person name="Pitluck S."/>
            <person name="Liolios K."/>
            <person name="Mavromatis K."/>
            <person name="Ivanova N."/>
            <person name="Mikhailova N."/>
            <person name="Pati A."/>
            <person name="Chen A."/>
            <person name="Palaniappan K."/>
            <person name="Land M."/>
            <person name="Hauser L."/>
            <person name="Chang Y.J."/>
            <person name="Jeffries C.D."/>
            <person name="Detter J.C."/>
            <person name="Brambilla E."/>
            <person name="Kannan K.P."/>
            <person name="Djao O.D."/>
            <person name="Rohde M."/>
            <person name="Pukall R."/>
            <person name="Spring S."/>
            <person name="Goker M."/>
            <person name="Sikorski J."/>
            <person name="Woyke T."/>
            <person name="Bristow J."/>
            <person name="Eisen J.A."/>
            <person name="Markowitz V."/>
            <person name="Hugenholtz P."/>
            <person name="Kyrpides N.C."/>
            <person name="Klenk H.P."/>
        </authorList>
    </citation>
    <scope>NUCLEOTIDE SEQUENCE [LARGE SCALE GENOMIC DNA]</scope>
    <source>
        <strain evidence="6">ATCC 33891 / DSM 2032 / 1pr3</strain>
    </source>
</reference>
<gene>
    <name evidence="5" type="ordered locus">Despr_1879</name>
</gene>
<proteinExistence type="inferred from homology"/>
<evidence type="ECO:0000256" key="4">
    <source>
        <dbReference type="ARBA" id="ARBA00013078"/>
    </source>
</evidence>
<dbReference type="PANTHER" id="PTHR43434">
    <property type="entry name" value="PHOSPHOGLYCOLATE PHOSPHATASE"/>
    <property type="match status" value="1"/>
</dbReference>
<comment type="catalytic activity">
    <reaction evidence="1">
        <text>2-phosphoglycolate + H2O = glycolate + phosphate</text>
        <dbReference type="Rhea" id="RHEA:14369"/>
        <dbReference type="ChEBI" id="CHEBI:15377"/>
        <dbReference type="ChEBI" id="CHEBI:29805"/>
        <dbReference type="ChEBI" id="CHEBI:43474"/>
        <dbReference type="ChEBI" id="CHEBI:58033"/>
        <dbReference type="EC" id="3.1.3.18"/>
    </reaction>
</comment>
<dbReference type="SFLD" id="SFLDS00003">
    <property type="entry name" value="Haloacid_Dehalogenase"/>
    <property type="match status" value="1"/>
</dbReference>
<dbReference type="PANTHER" id="PTHR43434:SF1">
    <property type="entry name" value="PHOSPHOGLYCOLATE PHOSPHATASE"/>
    <property type="match status" value="1"/>
</dbReference>
<dbReference type="SUPFAM" id="SSF56784">
    <property type="entry name" value="HAD-like"/>
    <property type="match status" value="1"/>
</dbReference>
<comment type="pathway">
    <text evidence="2">Organic acid metabolism; glycolate biosynthesis; glycolate from 2-phosphoglycolate: step 1/1.</text>
</comment>
<accession>A0A7U4DPI6</accession>
<sequence>MNTTPCWQAVFFDFDGVIADSTEVKVRAFSALFAPHGPTVQRQVVRYHLDNGGMPRHAKLRHCFEAFVGRTIDDSELDRLGRTFSALVLDEVVAAPQIAGALEALRQLKQAAIPAFVVSGTPEEEMRLIVSRKGLAPLFTEVHGSPRTKSEIVADILDRHGLAGPRCLFIGDALADYRAAESTGLSFLGIVPQGQPSIFPADVPISSEVLLDW</sequence>
<organism evidence="5 6">
    <name type="scientific">Desulfobulbus propionicus (strain ATCC 33891 / DSM 2032 / VKM B-1956 / 1pr3)</name>
    <dbReference type="NCBI Taxonomy" id="577650"/>
    <lineage>
        <taxon>Bacteria</taxon>
        <taxon>Pseudomonadati</taxon>
        <taxon>Thermodesulfobacteriota</taxon>
        <taxon>Desulfobulbia</taxon>
        <taxon>Desulfobulbales</taxon>
        <taxon>Desulfobulbaceae</taxon>
        <taxon>Desulfobulbus</taxon>
    </lineage>
</organism>
<dbReference type="InterPro" id="IPR023214">
    <property type="entry name" value="HAD_sf"/>
</dbReference>
<evidence type="ECO:0000256" key="2">
    <source>
        <dbReference type="ARBA" id="ARBA00004818"/>
    </source>
</evidence>
<keyword evidence="5" id="KW-0378">Hydrolase</keyword>
<evidence type="ECO:0000256" key="1">
    <source>
        <dbReference type="ARBA" id="ARBA00000830"/>
    </source>
</evidence>
<dbReference type="InterPro" id="IPR050155">
    <property type="entry name" value="HAD-like_hydrolase_sf"/>
</dbReference>